<keyword evidence="2" id="KW-1185">Reference proteome</keyword>
<gene>
    <name evidence="1" type="ORF">WH91_20985</name>
</gene>
<comment type="caution">
    <text evidence="1">The sequence shown here is derived from an EMBL/GenBank/DDBJ whole genome shotgun (WGS) entry which is preliminary data.</text>
</comment>
<proteinExistence type="predicted"/>
<reference evidence="1 2" key="1">
    <citation type="submission" date="2015-03" db="EMBL/GenBank/DDBJ databases">
        <authorList>
            <person name="Lepp D."/>
            <person name="Hassan Y.I."/>
            <person name="Li X.-Z."/>
            <person name="Zhou T."/>
        </authorList>
    </citation>
    <scope>NUCLEOTIDE SEQUENCE [LARGE SCALE GENOMIC DNA]</scope>
    <source>
        <strain evidence="1 2">Cr7-05</strain>
    </source>
</reference>
<dbReference type="EMBL" id="LAPV01000213">
    <property type="protein sequence ID" value="KKC31165.1"/>
    <property type="molecule type" value="Genomic_DNA"/>
</dbReference>
<protein>
    <submittedName>
        <fullName evidence="1">Uncharacterized protein</fullName>
    </submittedName>
</protein>
<organism evidence="1 2">
    <name type="scientific">Devosia psychrophila</name>
    <dbReference type="NCBI Taxonomy" id="728005"/>
    <lineage>
        <taxon>Bacteria</taxon>
        <taxon>Pseudomonadati</taxon>
        <taxon>Pseudomonadota</taxon>
        <taxon>Alphaproteobacteria</taxon>
        <taxon>Hyphomicrobiales</taxon>
        <taxon>Devosiaceae</taxon>
        <taxon>Devosia</taxon>
    </lineage>
</organism>
<name>A0ABR5DT17_9HYPH</name>
<accession>A0ABR5DT17</accession>
<evidence type="ECO:0000313" key="1">
    <source>
        <dbReference type="EMBL" id="KKC31165.1"/>
    </source>
</evidence>
<sequence>MTGMVLFTFASLTSAEFTAKLLDRLTFAKSYDLGEEGRYRRYLLVLPMILQNPIGLGVLQFEKIFPSSRPANVLHHLLGRLFGVRGFGGHLGSFVIRRDQNTP</sequence>
<evidence type="ECO:0000313" key="2">
    <source>
        <dbReference type="Proteomes" id="UP000033519"/>
    </source>
</evidence>
<dbReference type="Proteomes" id="UP000033519">
    <property type="component" value="Unassembled WGS sequence"/>
</dbReference>